<evidence type="ECO:0000313" key="2">
    <source>
        <dbReference type="EMBL" id="BDB98467.1"/>
    </source>
</evidence>
<feature type="transmembrane region" description="Helical" evidence="1">
    <location>
        <begin position="184"/>
        <end position="208"/>
    </location>
</feature>
<dbReference type="Proteomes" id="UP001319921">
    <property type="component" value="Chromosome"/>
</dbReference>
<feature type="transmembrane region" description="Helical" evidence="1">
    <location>
        <begin position="129"/>
        <end position="148"/>
    </location>
</feature>
<dbReference type="KEGG" id="scas:SACC_14840"/>
<feature type="transmembrane region" description="Helical" evidence="1">
    <location>
        <begin position="51"/>
        <end position="78"/>
    </location>
</feature>
<reference evidence="2 3" key="1">
    <citation type="journal article" date="2022" name="Microbiol. Resour. Announc.">
        <title>Complete Genome Sequence of the Hyperthermophilic and Acidophilic Archaeon Saccharolobus caldissimus Strain HS-3T.</title>
        <authorList>
            <person name="Sakai H.D."/>
            <person name="Kurosawa N."/>
        </authorList>
    </citation>
    <scope>NUCLEOTIDE SEQUENCE [LARGE SCALE GENOMIC DNA]</scope>
    <source>
        <strain evidence="2 3">JCM32116</strain>
    </source>
</reference>
<name>A0AAQ4CRN6_9CREN</name>
<organism evidence="2 3">
    <name type="scientific">Saccharolobus caldissimus</name>
    <dbReference type="NCBI Taxonomy" id="1702097"/>
    <lineage>
        <taxon>Archaea</taxon>
        <taxon>Thermoproteota</taxon>
        <taxon>Thermoprotei</taxon>
        <taxon>Sulfolobales</taxon>
        <taxon>Sulfolobaceae</taxon>
        <taxon>Saccharolobus</taxon>
    </lineage>
</organism>
<keyword evidence="1" id="KW-1133">Transmembrane helix</keyword>
<evidence type="ECO:0000256" key="1">
    <source>
        <dbReference type="SAM" id="Phobius"/>
    </source>
</evidence>
<dbReference type="AlphaFoldDB" id="A0AAQ4CRN6"/>
<feature type="transmembrane region" description="Helical" evidence="1">
    <location>
        <begin position="99"/>
        <end position="123"/>
    </location>
</feature>
<dbReference type="RefSeq" id="WP_229572333.1">
    <property type="nucleotide sequence ID" value="NZ_AP025226.1"/>
</dbReference>
<feature type="transmembrane region" description="Helical" evidence="1">
    <location>
        <begin position="23"/>
        <end position="45"/>
    </location>
</feature>
<accession>A0AAQ4CRN6</accession>
<keyword evidence="1" id="KW-0812">Transmembrane</keyword>
<gene>
    <name evidence="2" type="ORF">SACC_14840</name>
</gene>
<proteinExistence type="predicted"/>
<dbReference type="EMBL" id="AP025226">
    <property type="protein sequence ID" value="BDB98467.1"/>
    <property type="molecule type" value="Genomic_DNA"/>
</dbReference>
<evidence type="ECO:0000313" key="3">
    <source>
        <dbReference type="Proteomes" id="UP001319921"/>
    </source>
</evidence>
<protein>
    <submittedName>
        <fullName evidence="2">Uncharacterized protein</fullName>
    </submittedName>
</protein>
<keyword evidence="3" id="KW-1185">Reference proteome</keyword>
<dbReference type="GeneID" id="68866208"/>
<keyword evidence="1" id="KW-0472">Membrane</keyword>
<sequence>MNLSRYLYIIQIKIVGDLRSKELLWVILPNIFIELFFLIFVGGIIGSAYQFYVAVGTIVNNYISMLLNVSYQIFLDYFSDIKHSNYELLLSRGNLEYMLIFNMFPSYLLSAIISIPSMIYIIYYNALKLGYILLVNLALYLLLTPFTVKLGFLIDNIKKVFVFRAFYLYLTRVNVAVIPSSQLLIIIPLPAAVFIIYNPVSILIQLLIHF</sequence>